<proteinExistence type="inferred from homology"/>
<evidence type="ECO:0000313" key="4">
    <source>
        <dbReference type="EMBL" id="KYG34869.1"/>
    </source>
</evidence>
<evidence type="ECO:0000313" key="5">
    <source>
        <dbReference type="Proteomes" id="UP000075806"/>
    </source>
</evidence>
<evidence type="ECO:0000256" key="1">
    <source>
        <dbReference type="PROSITE-ProRule" id="PRU00285"/>
    </source>
</evidence>
<feature type="domain" description="SHSP" evidence="3">
    <location>
        <begin position="33"/>
        <end position="135"/>
    </location>
</feature>
<organism evidence="4 5">
    <name type="scientific">Alkalihalobacillus trypoxylicola</name>
    <dbReference type="NCBI Taxonomy" id="519424"/>
    <lineage>
        <taxon>Bacteria</taxon>
        <taxon>Bacillati</taxon>
        <taxon>Bacillota</taxon>
        <taxon>Bacilli</taxon>
        <taxon>Bacillales</taxon>
        <taxon>Bacillaceae</taxon>
        <taxon>Alkalihalobacillus</taxon>
    </lineage>
</organism>
<name>A0A162F654_9BACI</name>
<dbReference type="Proteomes" id="UP000075806">
    <property type="component" value="Unassembled WGS sequence"/>
</dbReference>
<evidence type="ECO:0000259" key="3">
    <source>
        <dbReference type="PROSITE" id="PS01031"/>
    </source>
</evidence>
<dbReference type="Pfam" id="PF00011">
    <property type="entry name" value="HSP20"/>
    <property type="match status" value="1"/>
</dbReference>
<comment type="caution">
    <text evidence="4">The sequence shown here is derived from an EMBL/GenBank/DDBJ whole genome shotgun (WGS) entry which is preliminary data.</text>
</comment>
<gene>
    <name evidence="4" type="ORF">AZF04_00615</name>
</gene>
<dbReference type="STRING" id="519424.AZF04_00615"/>
<protein>
    <recommendedName>
        <fullName evidence="3">SHSP domain-containing protein</fullName>
    </recommendedName>
</protein>
<dbReference type="AlphaFoldDB" id="A0A162F654"/>
<sequence length="135" mass="15651">MSEQAPKNEKQVAPLNMLKSIDDFFQQSFNRSPLHSLFDQPIPIKVEDLEDGFFVKAQLPGIHKSQIELNVYHHAVQIIIYQDKAISSTHNHYEKRERTIGVPFLIDYEHVQAQYQNGLLTIKLLPKKKAIQIET</sequence>
<accession>A0A162F654</accession>
<dbReference type="InterPro" id="IPR002068">
    <property type="entry name" value="A-crystallin/Hsp20_dom"/>
</dbReference>
<dbReference type="RefSeq" id="WP_061947124.1">
    <property type="nucleotide sequence ID" value="NZ_LTAO01000001.1"/>
</dbReference>
<dbReference type="SUPFAM" id="SSF49764">
    <property type="entry name" value="HSP20-like chaperones"/>
    <property type="match status" value="1"/>
</dbReference>
<evidence type="ECO:0000256" key="2">
    <source>
        <dbReference type="RuleBase" id="RU003616"/>
    </source>
</evidence>
<dbReference type="InterPro" id="IPR008978">
    <property type="entry name" value="HSP20-like_chaperone"/>
</dbReference>
<dbReference type="PROSITE" id="PS01031">
    <property type="entry name" value="SHSP"/>
    <property type="match status" value="1"/>
</dbReference>
<comment type="similarity">
    <text evidence="1 2">Belongs to the small heat shock protein (HSP20) family.</text>
</comment>
<reference evidence="4" key="1">
    <citation type="submission" date="2016-02" db="EMBL/GenBank/DDBJ databases">
        <title>Genome sequence of Bacillus trypoxylicola KCTC 13244(T).</title>
        <authorList>
            <person name="Jeong H."/>
            <person name="Park S.-H."/>
            <person name="Choi S.-K."/>
        </authorList>
    </citation>
    <scope>NUCLEOTIDE SEQUENCE [LARGE SCALE GENOMIC DNA]</scope>
    <source>
        <strain evidence="4">KCTC 13244</strain>
    </source>
</reference>
<dbReference type="Gene3D" id="2.60.40.790">
    <property type="match status" value="1"/>
</dbReference>
<dbReference type="CDD" id="cd06464">
    <property type="entry name" value="ACD_sHsps-like"/>
    <property type="match status" value="1"/>
</dbReference>
<keyword evidence="5" id="KW-1185">Reference proteome</keyword>
<dbReference type="OrthoDB" id="1806521at2"/>
<dbReference type="EMBL" id="LTAO01000001">
    <property type="protein sequence ID" value="KYG34869.1"/>
    <property type="molecule type" value="Genomic_DNA"/>
</dbReference>